<keyword evidence="9" id="KW-1185">Reference proteome</keyword>
<evidence type="ECO:0000256" key="1">
    <source>
        <dbReference type="ARBA" id="ARBA00004202"/>
    </source>
</evidence>
<evidence type="ECO:0000256" key="5">
    <source>
        <dbReference type="ARBA" id="ARBA00022840"/>
    </source>
</evidence>
<dbReference type="InterPro" id="IPR017871">
    <property type="entry name" value="ABC_transporter-like_CS"/>
</dbReference>
<keyword evidence="4" id="KW-0547">Nucleotide-binding</keyword>
<evidence type="ECO:0000256" key="3">
    <source>
        <dbReference type="ARBA" id="ARBA00022448"/>
    </source>
</evidence>
<evidence type="ECO:0000256" key="6">
    <source>
        <dbReference type="ARBA" id="ARBA00023251"/>
    </source>
</evidence>
<feature type="domain" description="ABC transporter" evidence="7">
    <location>
        <begin position="4"/>
        <end position="229"/>
    </location>
</feature>
<evidence type="ECO:0000313" key="9">
    <source>
        <dbReference type="Proteomes" id="UP001212498"/>
    </source>
</evidence>
<keyword evidence="6" id="KW-0046">Antibiotic resistance</keyword>
<comment type="subcellular location">
    <subcellularLocation>
        <location evidence="1">Cell membrane</location>
        <topology evidence="1">Peripheral membrane protein</topology>
    </subcellularLocation>
</comment>
<reference evidence="8 9" key="1">
    <citation type="submission" date="2022-11" db="EMBL/GenBank/DDBJ databases">
        <title>Nonomuraea corallina sp. nov., a new species of the genus Nonomuraea isolated from sea side sediment in Thai sea.</title>
        <authorList>
            <person name="Ngamcharungchit C."/>
            <person name="Matsumoto A."/>
            <person name="Suriyachadkun C."/>
            <person name="Panbangred W."/>
            <person name="Inahashi Y."/>
            <person name="Intra B."/>
        </authorList>
    </citation>
    <scope>NUCLEOTIDE SEQUENCE [LARGE SCALE GENOMIC DNA]</scope>
    <source>
        <strain evidence="8 9">DSM 43553</strain>
    </source>
</reference>
<proteinExistence type="inferred from homology"/>
<comment type="similarity">
    <text evidence="2">Belongs to the ABC transporter superfamily.</text>
</comment>
<gene>
    <name evidence="8" type="ORF">OUY24_12605</name>
</gene>
<evidence type="ECO:0000259" key="7">
    <source>
        <dbReference type="PROSITE" id="PS50893"/>
    </source>
</evidence>
<dbReference type="InterPro" id="IPR027417">
    <property type="entry name" value="P-loop_NTPase"/>
</dbReference>
<dbReference type="Pfam" id="PF00005">
    <property type="entry name" value="ABC_tran"/>
    <property type="match status" value="1"/>
</dbReference>
<sequence>MTAILVNELVKRYGAFEAVKGVSFEVPAGQIFALLGRNGAGKTTTVEVLAGFQRPDGGSVRVLGLDPVADRAAVRQRTGVMLQEAGFFPDLTVAQTVDTWRDFTSAPRPREEALELAGLKEKAATRVRQLSGGEKRRLDLALALLGRPDVLFLDEPTAGMDPRARVDTWEVVRELARQGTTVLLTTHYLEEAQRLAAAMAIMDEGAVVAAGGMAETLAGLRGRVAFRLPAGVRPDDLPLPVSLDGELAVCRADDPDLAAQTLLTWAAGRGLRLAGLEVRTATLEDLFLDLPRSAR</sequence>
<dbReference type="PANTHER" id="PTHR42711">
    <property type="entry name" value="ABC TRANSPORTER ATP-BINDING PROTEIN"/>
    <property type="match status" value="1"/>
</dbReference>
<dbReference type="InterPro" id="IPR003439">
    <property type="entry name" value="ABC_transporter-like_ATP-bd"/>
</dbReference>
<protein>
    <submittedName>
        <fullName evidence="8">ABC transporter ATP-binding protein</fullName>
    </submittedName>
</protein>
<dbReference type="PROSITE" id="PS50893">
    <property type="entry name" value="ABC_TRANSPORTER_2"/>
    <property type="match status" value="1"/>
</dbReference>
<dbReference type="InterPro" id="IPR050763">
    <property type="entry name" value="ABC_transporter_ATP-binding"/>
</dbReference>
<dbReference type="PANTHER" id="PTHR42711:SF5">
    <property type="entry name" value="ABC TRANSPORTER ATP-BINDING PROTEIN NATA"/>
    <property type="match status" value="1"/>
</dbReference>
<dbReference type="CDD" id="cd03230">
    <property type="entry name" value="ABC_DR_subfamily_A"/>
    <property type="match status" value="1"/>
</dbReference>
<comment type="caution">
    <text evidence="8">The sequence shown here is derived from an EMBL/GenBank/DDBJ whole genome shotgun (WGS) entry which is preliminary data.</text>
</comment>
<dbReference type="RefSeq" id="WP_271276328.1">
    <property type="nucleotide sequence ID" value="NZ_BAABFD010000008.1"/>
</dbReference>
<evidence type="ECO:0000256" key="2">
    <source>
        <dbReference type="ARBA" id="ARBA00005417"/>
    </source>
</evidence>
<dbReference type="Gene3D" id="3.40.50.300">
    <property type="entry name" value="P-loop containing nucleotide triphosphate hydrolases"/>
    <property type="match status" value="1"/>
</dbReference>
<dbReference type="SMART" id="SM00382">
    <property type="entry name" value="AAA"/>
    <property type="match status" value="1"/>
</dbReference>
<dbReference type="InterPro" id="IPR003593">
    <property type="entry name" value="AAA+_ATPase"/>
</dbReference>
<accession>A0ABT4SWM1</accession>
<evidence type="ECO:0000256" key="4">
    <source>
        <dbReference type="ARBA" id="ARBA00022741"/>
    </source>
</evidence>
<dbReference type="EMBL" id="JAPNUD010000025">
    <property type="protein sequence ID" value="MDA0641460.1"/>
    <property type="molecule type" value="Genomic_DNA"/>
</dbReference>
<keyword evidence="5 8" id="KW-0067">ATP-binding</keyword>
<name>A0ABT4SWM1_9ACTN</name>
<dbReference type="PROSITE" id="PS00211">
    <property type="entry name" value="ABC_TRANSPORTER_1"/>
    <property type="match status" value="1"/>
</dbReference>
<dbReference type="GO" id="GO:0005524">
    <property type="term" value="F:ATP binding"/>
    <property type="evidence" value="ECO:0007669"/>
    <property type="project" value="UniProtKB-KW"/>
</dbReference>
<organism evidence="8 9">
    <name type="scientific">Nonomuraea ferruginea</name>
    <dbReference type="NCBI Taxonomy" id="46174"/>
    <lineage>
        <taxon>Bacteria</taxon>
        <taxon>Bacillati</taxon>
        <taxon>Actinomycetota</taxon>
        <taxon>Actinomycetes</taxon>
        <taxon>Streptosporangiales</taxon>
        <taxon>Streptosporangiaceae</taxon>
        <taxon>Nonomuraea</taxon>
    </lineage>
</organism>
<dbReference type="SUPFAM" id="SSF52540">
    <property type="entry name" value="P-loop containing nucleoside triphosphate hydrolases"/>
    <property type="match status" value="1"/>
</dbReference>
<keyword evidence="3" id="KW-0813">Transport</keyword>
<evidence type="ECO:0000313" key="8">
    <source>
        <dbReference type="EMBL" id="MDA0641460.1"/>
    </source>
</evidence>
<dbReference type="Proteomes" id="UP001212498">
    <property type="component" value="Unassembled WGS sequence"/>
</dbReference>